<feature type="non-terminal residue" evidence="10">
    <location>
        <position position="120"/>
    </location>
</feature>
<dbReference type="Gene3D" id="2.70.150.10">
    <property type="entry name" value="Calcium-transporting ATPase, cytoplasmic transduction domain A"/>
    <property type="match status" value="1"/>
</dbReference>
<dbReference type="GO" id="GO:0140358">
    <property type="term" value="F:P-type transmembrane transporter activity"/>
    <property type="evidence" value="ECO:0007669"/>
    <property type="project" value="InterPro"/>
</dbReference>
<keyword evidence="5" id="KW-0067">ATP-binding</keyword>
<dbReference type="GO" id="GO:0046872">
    <property type="term" value="F:metal ion binding"/>
    <property type="evidence" value="ECO:0007669"/>
    <property type="project" value="UniProtKB-KW"/>
</dbReference>
<proteinExistence type="predicted"/>
<feature type="domain" description="P-type ATPase A" evidence="9">
    <location>
        <begin position="2"/>
        <end position="96"/>
    </location>
</feature>
<name>A0A9N9JRS4_9GLOM</name>
<evidence type="ECO:0000256" key="1">
    <source>
        <dbReference type="ARBA" id="ARBA00004141"/>
    </source>
</evidence>
<evidence type="ECO:0000256" key="7">
    <source>
        <dbReference type="ARBA" id="ARBA00022967"/>
    </source>
</evidence>
<dbReference type="SUPFAM" id="SSF81653">
    <property type="entry name" value="Calcium ATPase, transduction domain A"/>
    <property type="match status" value="1"/>
</dbReference>
<dbReference type="PANTHER" id="PTHR45630:SF8">
    <property type="entry name" value="CATION-TRANSPORTING ATPASE"/>
    <property type="match status" value="1"/>
</dbReference>
<dbReference type="Proteomes" id="UP000789342">
    <property type="component" value="Unassembled WGS sequence"/>
</dbReference>
<keyword evidence="4" id="KW-0547">Nucleotide-binding</keyword>
<evidence type="ECO:0000313" key="10">
    <source>
        <dbReference type="EMBL" id="CAG8790830.1"/>
    </source>
</evidence>
<dbReference type="OrthoDB" id="2423488at2759"/>
<evidence type="ECO:0000256" key="3">
    <source>
        <dbReference type="ARBA" id="ARBA00022723"/>
    </source>
</evidence>
<dbReference type="InterPro" id="IPR006544">
    <property type="entry name" value="P-type_TPase_V"/>
</dbReference>
<evidence type="ECO:0000259" key="9">
    <source>
        <dbReference type="Pfam" id="PF00122"/>
    </source>
</evidence>
<keyword evidence="6" id="KW-0460">Magnesium</keyword>
<dbReference type="AlphaFoldDB" id="A0A9N9JRS4"/>
<evidence type="ECO:0000256" key="8">
    <source>
        <dbReference type="ARBA" id="ARBA00049360"/>
    </source>
</evidence>
<dbReference type="EMBL" id="CAJVPV010061309">
    <property type="protein sequence ID" value="CAG8790830.1"/>
    <property type="molecule type" value="Genomic_DNA"/>
</dbReference>
<dbReference type="GO" id="GO:0016020">
    <property type="term" value="C:membrane"/>
    <property type="evidence" value="ECO:0007669"/>
    <property type="project" value="UniProtKB-SubCell"/>
</dbReference>
<accession>A0A9N9JRS4</accession>
<dbReference type="Pfam" id="PF00122">
    <property type="entry name" value="E1-E2_ATPase"/>
    <property type="match status" value="1"/>
</dbReference>
<dbReference type="PANTHER" id="PTHR45630">
    <property type="entry name" value="CATION-TRANSPORTING ATPASE-RELATED"/>
    <property type="match status" value="1"/>
</dbReference>
<keyword evidence="11" id="KW-1185">Reference proteome</keyword>
<evidence type="ECO:0000256" key="4">
    <source>
        <dbReference type="ARBA" id="ARBA00022741"/>
    </source>
</evidence>
<reference evidence="10" key="1">
    <citation type="submission" date="2021-06" db="EMBL/GenBank/DDBJ databases">
        <authorList>
            <person name="Kallberg Y."/>
            <person name="Tangrot J."/>
            <person name="Rosling A."/>
        </authorList>
    </citation>
    <scope>NUCLEOTIDE SEQUENCE</scope>
    <source>
        <strain evidence="10">CL551</strain>
    </source>
</reference>
<feature type="non-terminal residue" evidence="10">
    <location>
        <position position="1"/>
    </location>
</feature>
<dbReference type="InterPro" id="IPR059000">
    <property type="entry name" value="ATPase_P-type_domA"/>
</dbReference>
<gene>
    <name evidence="10" type="ORF">AMORRO_LOCUS18127</name>
</gene>
<dbReference type="GO" id="GO:0006874">
    <property type="term" value="P:intracellular calcium ion homeostasis"/>
    <property type="evidence" value="ECO:0007669"/>
    <property type="project" value="TreeGrafter"/>
</dbReference>
<keyword evidence="7" id="KW-1278">Translocase</keyword>
<dbReference type="GO" id="GO:0005524">
    <property type="term" value="F:ATP binding"/>
    <property type="evidence" value="ECO:0007669"/>
    <property type="project" value="UniProtKB-KW"/>
</dbReference>
<protein>
    <submittedName>
        <fullName evidence="10">10225_t:CDS:1</fullName>
    </submittedName>
</protein>
<keyword evidence="2" id="KW-0597">Phosphoprotein</keyword>
<organism evidence="10 11">
    <name type="scientific">Acaulospora morrowiae</name>
    <dbReference type="NCBI Taxonomy" id="94023"/>
    <lineage>
        <taxon>Eukaryota</taxon>
        <taxon>Fungi</taxon>
        <taxon>Fungi incertae sedis</taxon>
        <taxon>Mucoromycota</taxon>
        <taxon>Glomeromycotina</taxon>
        <taxon>Glomeromycetes</taxon>
        <taxon>Diversisporales</taxon>
        <taxon>Acaulosporaceae</taxon>
        <taxon>Acaulospora</taxon>
    </lineage>
</organism>
<comment type="caution">
    <text evidence="10">The sequence shown here is derived from an EMBL/GenBank/DDBJ whole genome shotgun (WGS) entry which is preliminary data.</text>
</comment>
<dbReference type="GO" id="GO:0019829">
    <property type="term" value="F:ATPase-coupled monoatomic cation transmembrane transporter activity"/>
    <property type="evidence" value="ECO:0007669"/>
    <property type="project" value="TreeGrafter"/>
</dbReference>
<dbReference type="InterPro" id="IPR008250">
    <property type="entry name" value="ATPase_P-typ_transduc_dom_A_sf"/>
</dbReference>
<comment type="catalytic activity">
    <reaction evidence="8">
        <text>ATP + H2O = ADP + phosphate + H(+)</text>
        <dbReference type="Rhea" id="RHEA:13065"/>
        <dbReference type="ChEBI" id="CHEBI:15377"/>
        <dbReference type="ChEBI" id="CHEBI:15378"/>
        <dbReference type="ChEBI" id="CHEBI:30616"/>
        <dbReference type="ChEBI" id="CHEBI:43474"/>
        <dbReference type="ChEBI" id="CHEBI:456216"/>
    </reaction>
</comment>
<evidence type="ECO:0000313" key="11">
    <source>
        <dbReference type="Proteomes" id="UP000789342"/>
    </source>
</evidence>
<evidence type="ECO:0000256" key="5">
    <source>
        <dbReference type="ARBA" id="ARBA00022840"/>
    </source>
</evidence>
<keyword evidence="3" id="KW-0479">Metal-binding</keyword>
<sequence length="120" mass="13059">LLSGDCIVNESMLTGESVPVSKLPITDASLNILDLSVTNVRPEVAKHFLFSGTKIVRVRKAKSNGVASGVDEEGKALAMVVRTGFNTTKGALIRSMLFPKPNEFKFYRDSFRFIGVLALI</sequence>
<comment type="subcellular location">
    <subcellularLocation>
        <location evidence="1">Membrane</location>
        <topology evidence="1">Multi-pass membrane protein</topology>
    </subcellularLocation>
</comment>
<evidence type="ECO:0000256" key="6">
    <source>
        <dbReference type="ARBA" id="ARBA00022842"/>
    </source>
</evidence>
<evidence type="ECO:0000256" key="2">
    <source>
        <dbReference type="ARBA" id="ARBA00022553"/>
    </source>
</evidence>